<dbReference type="InterPro" id="IPR016187">
    <property type="entry name" value="CTDL_fold"/>
</dbReference>
<accession>A0A2G5TQ44</accession>
<gene>
    <name evidence="4" type="primary">Cnig_chr_V.g20883</name>
    <name evidence="4" type="ORF">B9Z55_020883</name>
</gene>
<evidence type="ECO:0000313" key="5">
    <source>
        <dbReference type="Proteomes" id="UP000230233"/>
    </source>
</evidence>
<evidence type="ECO:0000256" key="1">
    <source>
        <dbReference type="SAM" id="MobiDB-lite"/>
    </source>
</evidence>
<dbReference type="EMBL" id="PDUG01000005">
    <property type="protein sequence ID" value="PIC29221.1"/>
    <property type="molecule type" value="Genomic_DNA"/>
</dbReference>
<dbReference type="PROSITE" id="PS50041">
    <property type="entry name" value="C_TYPE_LECTIN_2"/>
    <property type="match status" value="2"/>
</dbReference>
<dbReference type="AlphaFoldDB" id="A0A2G5TQ44"/>
<organism evidence="4 5">
    <name type="scientific">Caenorhabditis nigoni</name>
    <dbReference type="NCBI Taxonomy" id="1611254"/>
    <lineage>
        <taxon>Eukaryota</taxon>
        <taxon>Metazoa</taxon>
        <taxon>Ecdysozoa</taxon>
        <taxon>Nematoda</taxon>
        <taxon>Chromadorea</taxon>
        <taxon>Rhabditida</taxon>
        <taxon>Rhabditina</taxon>
        <taxon>Rhabditomorpha</taxon>
        <taxon>Rhabditoidea</taxon>
        <taxon>Rhabditidae</taxon>
        <taxon>Peloderinae</taxon>
        <taxon>Caenorhabditis</taxon>
    </lineage>
</organism>
<feature type="compositionally biased region" description="Basic residues" evidence="1">
    <location>
        <begin position="351"/>
        <end position="363"/>
    </location>
</feature>
<comment type="caution">
    <text evidence="4">The sequence shown here is derived from an EMBL/GenBank/DDBJ whole genome shotgun (WGS) entry which is preliminary data.</text>
</comment>
<proteinExistence type="predicted"/>
<feature type="transmembrane region" description="Helical" evidence="2">
    <location>
        <begin position="21"/>
        <end position="38"/>
    </location>
</feature>
<feature type="region of interest" description="Disordered" evidence="1">
    <location>
        <begin position="49"/>
        <end position="103"/>
    </location>
</feature>
<feature type="compositionally biased region" description="Basic residues" evidence="1">
    <location>
        <begin position="72"/>
        <end position="93"/>
    </location>
</feature>
<evidence type="ECO:0000259" key="3">
    <source>
        <dbReference type="PROSITE" id="PS50041"/>
    </source>
</evidence>
<dbReference type="STRING" id="1611254.A0A2G5TQ44"/>
<dbReference type="SUPFAM" id="SSF56436">
    <property type="entry name" value="C-type lectin-like"/>
    <property type="match status" value="2"/>
</dbReference>
<protein>
    <recommendedName>
        <fullName evidence="3">C-type lectin domain-containing protein</fullName>
    </recommendedName>
</protein>
<reference evidence="5" key="1">
    <citation type="submission" date="2017-10" db="EMBL/GenBank/DDBJ databases">
        <title>Rapid genome shrinkage in a self-fertile nematode reveals novel sperm competition proteins.</title>
        <authorList>
            <person name="Yin D."/>
            <person name="Schwarz E.M."/>
            <person name="Thomas C.G."/>
            <person name="Felde R.L."/>
            <person name="Korf I.F."/>
            <person name="Cutter A.D."/>
            <person name="Schartner C.M."/>
            <person name="Ralston E.J."/>
            <person name="Meyer B.J."/>
            <person name="Haag E.S."/>
        </authorList>
    </citation>
    <scope>NUCLEOTIDE SEQUENCE [LARGE SCALE GENOMIC DNA]</scope>
    <source>
        <strain evidence="5">JU1422</strain>
    </source>
</reference>
<keyword evidence="5" id="KW-1185">Reference proteome</keyword>
<feature type="region of interest" description="Disordered" evidence="1">
    <location>
        <begin position="324"/>
        <end position="366"/>
    </location>
</feature>
<dbReference type="PANTHER" id="PTHR47517">
    <property type="entry name" value="C-TYPE LECTIN-RELATED"/>
    <property type="match status" value="1"/>
</dbReference>
<feature type="compositionally biased region" description="Low complexity" evidence="1">
    <location>
        <begin position="54"/>
        <end position="65"/>
    </location>
</feature>
<dbReference type="OrthoDB" id="441660at2759"/>
<dbReference type="CDD" id="cd00037">
    <property type="entry name" value="CLECT"/>
    <property type="match status" value="2"/>
</dbReference>
<feature type="domain" description="C-type lectin" evidence="3">
    <location>
        <begin position="404"/>
        <end position="513"/>
    </location>
</feature>
<dbReference type="Gene3D" id="3.10.100.10">
    <property type="entry name" value="Mannose-Binding Protein A, subunit A"/>
    <property type="match status" value="2"/>
</dbReference>
<feature type="compositionally biased region" description="Low complexity" evidence="1">
    <location>
        <begin position="335"/>
        <end position="344"/>
    </location>
</feature>
<keyword evidence="2" id="KW-0812">Transmembrane</keyword>
<evidence type="ECO:0000256" key="2">
    <source>
        <dbReference type="SAM" id="Phobius"/>
    </source>
</evidence>
<dbReference type="SMART" id="SM00034">
    <property type="entry name" value="CLECT"/>
    <property type="match status" value="2"/>
</dbReference>
<dbReference type="PANTHER" id="PTHR47517:SF2">
    <property type="entry name" value="C-TYPE LECTIN DOMAIN-CONTAINING PROTEIN"/>
    <property type="match status" value="1"/>
</dbReference>
<evidence type="ECO:0000313" key="4">
    <source>
        <dbReference type="EMBL" id="PIC29221.1"/>
    </source>
</evidence>
<keyword evidence="2" id="KW-0472">Membrane</keyword>
<sequence length="546" mass="60058">MAITHASQCLMKLKRAKTMKLLILVFLVTVPFIAAIFLEGGGGGRYHGGGGGFSSSSSSSGSSGSSEEHEHHHGHRPSNRPPHRPPRPPHRPPRPPTREQCDDGWLEFQRPNGIWCILVGYSGVSNGWYSQQDAQNTCTGMGAVLTGFQNENERMKVAEVALDKLIALGQTVGGIWVGATNLPGCRVNSCGPYNTFQWTDGETTGIEGFKWGVGEPDNSNWPGATACIQQFIVAPNYVGMWNGYFVNGDLDKYQCVSQATPPPRFYMCGKRGRLQKPKTMKLPLAVLLLLCLATIVTSHKKGKDEVKKIVKVIEFDDDVVEGRSSIGRKGNKKFSSSSSSSSWSSEEHPRRENRRPFPRRRSQRPTEIKETCDDGWLEFKRPNGVWCILVGYSGVSNGWYSQQDAQNTCTGMGAVLTGFQNENERMTVAGVALNKLTTLGQTVGGLWVGATNLPACRVNSCGPYNTFQWTDGHTTGVEGFKWGVGEPDNVNWPGATACIQQFIVAPNYVGMWKGYFVNGDLDKYQCNSQVTPPPRFYICGKRGVRR</sequence>
<dbReference type="InterPro" id="IPR001304">
    <property type="entry name" value="C-type_lectin-like"/>
</dbReference>
<dbReference type="InterPro" id="IPR016186">
    <property type="entry name" value="C-type_lectin-like/link_sf"/>
</dbReference>
<dbReference type="Proteomes" id="UP000230233">
    <property type="component" value="Chromosome V"/>
</dbReference>
<name>A0A2G5TQ44_9PELO</name>
<feature type="domain" description="C-type lectin" evidence="3">
    <location>
        <begin position="133"/>
        <end position="242"/>
    </location>
</feature>
<keyword evidence="2" id="KW-1133">Transmembrane helix</keyword>